<protein>
    <recommendedName>
        <fullName evidence="4">TEA domain-containing protein</fullName>
    </recommendedName>
</protein>
<feature type="DNA-binding region" description="TEA" evidence="2">
    <location>
        <begin position="107"/>
        <end position="181"/>
    </location>
</feature>
<dbReference type="Gene3D" id="6.10.20.40">
    <property type="entry name" value="TEA/ATTS domain"/>
    <property type="match status" value="1"/>
</dbReference>
<accession>A0AAD2HUR4</accession>
<reference evidence="6" key="1">
    <citation type="submission" date="2023-11" db="EMBL/GenBank/DDBJ databases">
        <authorList>
            <person name="De Vega J J."/>
            <person name="De Vega J J."/>
        </authorList>
    </citation>
    <scope>NUCLEOTIDE SEQUENCE</scope>
</reference>
<evidence type="ECO:0000313" key="6">
    <source>
        <dbReference type="EMBL" id="CAK5282501.1"/>
    </source>
</evidence>
<name>A0AAD2HUR4_9AGAR</name>
<feature type="region of interest" description="Disordered" evidence="3">
    <location>
        <begin position="383"/>
        <end position="432"/>
    </location>
</feature>
<feature type="region of interest" description="Disordered" evidence="3">
    <location>
        <begin position="49"/>
        <end position="91"/>
    </location>
</feature>
<dbReference type="InterPro" id="IPR000818">
    <property type="entry name" value="TEA/ATTS_dom"/>
</dbReference>
<dbReference type="EMBL" id="CAVNYO010000455">
    <property type="protein sequence ID" value="CAK5282501.1"/>
    <property type="molecule type" value="Genomic_DNA"/>
</dbReference>
<dbReference type="SMART" id="SM00426">
    <property type="entry name" value="TEA"/>
    <property type="match status" value="1"/>
</dbReference>
<evidence type="ECO:0000256" key="3">
    <source>
        <dbReference type="SAM" id="MobiDB-lite"/>
    </source>
</evidence>
<evidence type="ECO:0000259" key="4">
    <source>
        <dbReference type="PROSITE" id="PS51088"/>
    </source>
</evidence>
<dbReference type="PROSITE" id="PS51088">
    <property type="entry name" value="TEA_2"/>
    <property type="match status" value="1"/>
</dbReference>
<feature type="domain" description="TEA" evidence="4">
    <location>
        <begin position="107"/>
        <end position="181"/>
    </location>
</feature>
<dbReference type="AlphaFoldDB" id="A0AAD2HUR4"/>
<organism evidence="6 7">
    <name type="scientific">Mycena citricolor</name>
    <dbReference type="NCBI Taxonomy" id="2018698"/>
    <lineage>
        <taxon>Eukaryota</taxon>
        <taxon>Fungi</taxon>
        <taxon>Dikarya</taxon>
        <taxon>Basidiomycota</taxon>
        <taxon>Agaricomycotina</taxon>
        <taxon>Agaricomycetes</taxon>
        <taxon>Agaricomycetidae</taxon>
        <taxon>Agaricales</taxon>
        <taxon>Marasmiineae</taxon>
        <taxon>Mycenaceae</taxon>
        <taxon>Mycena</taxon>
    </lineage>
</organism>
<evidence type="ECO:0000313" key="7">
    <source>
        <dbReference type="Proteomes" id="UP001295794"/>
    </source>
</evidence>
<evidence type="ECO:0000313" key="5">
    <source>
        <dbReference type="EMBL" id="CAK5272505.1"/>
    </source>
</evidence>
<gene>
    <name evidence="5" type="ORF">MYCIT1_LOCUS18164</name>
    <name evidence="6" type="ORF">MYCIT1_LOCUS34290</name>
</gene>
<proteinExistence type="inferred from homology"/>
<dbReference type="GO" id="GO:0003700">
    <property type="term" value="F:DNA-binding transcription factor activity"/>
    <property type="evidence" value="ECO:0007669"/>
    <property type="project" value="InterPro"/>
</dbReference>
<feature type="compositionally biased region" description="Polar residues" evidence="3">
    <location>
        <begin position="401"/>
        <end position="419"/>
    </location>
</feature>
<dbReference type="EMBL" id="CAVNYO010000181">
    <property type="protein sequence ID" value="CAK5272505.1"/>
    <property type="molecule type" value="Genomic_DNA"/>
</dbReference>
<comment type="similarity">
    <text evidence="1">Belongs to the TEC1 family.</text>
</comment>
<evidence type="ECO:0000256" key="2">
    <source>
        <dbReference type="PROSITE-ProRule" id="PRU00505"/>
    </source>
</evidence>
<dbReference type="Proteomes" id="UP001295794">
    <property type="component" value="Unassembled WGS sequence"/>
</dbReference>
<keyword evidence="7" id="KW-1185">Reference proteome</keyword>
<evidence type="ECO:0000256" key="1">
    <source>
        <dbReference type="ARBA" id="ARBA00008421"/>
    </source>
</evidence>
<comment type="caution">
    <text evidence="6">The sequence shown here is derived from an EMBL/GenBank/DDBJ whole genome shotgun (WGS) entry which is preliminary data.</text>
</comment>
<dbReference type="Pfam" id="PF01285">
    <property type="entry name" value="TEA"/>
    <property type="match status" value="1"/>
</dbReference>
<sequence length="432" mass="47429">MESPRDPARESDDANDIALAAFCIAFAQSPPADLPQKLILGMNWYQQHTSRDRTPGSASSSSSEPTSPSLGLPSAYLDPWPASPSTPASNQDVLSSVLKVRKAWKTLRSGETVWPLELEAALIEGLERYQPEDCRETRMLGRFPRRNRFISEYIFGKTGKWRSAKQVGSRLQQLRESCGGDQEHLLHLLFPFRDSDGGAGEMPAPTSSNSHIPSETICIDLVPPGSVYGQQRTASAWADSPDVIRVSDMPRRITSINPLVSFSSPTPIAAHSRFTVYAEDAIVHAETVPLEFLPVHDPRTSAEDEPLFVYTARLIPKYWSSIAQSTDPTRFVISQEVYKEGNSAAVIYAATYNFAYAQPPTTSASVSSEMSAPQLGYGGHAHTGVGSMPDILGRKPHHHNQNQGQRRASTYSNSDNTWAATPHAHSYGHLQI</sequence>
<dbReference type="InterPro" id="IPR038096">
    <property type="entry name" value="TEA/ATTS_sf"/>
</dbReference>
<feature type="compositionally biased region" description="Low complexity" evidence="3">
    <location>
        <begin position="55"/>
        <end position="74"/>
    </location>
</feature>